<protein>
    <submittedName>
        <fullName evidence="2">Glycosyltransferase EpsJ</fullName>
        <ecNumber evidence="2">2.4.-.-</ecNumber>
    </submittedName>
</protein>
<dbReference type="InterPro" id="IPR029044">
    <property type="entry name" value="Nucleotide-diphossugar_trans"/>
</dbReference>
<dbReference type="PANTHER" id="PTHR22916:SF3">
    <property type="entry name" value="UDP-GLCNAC:BETAGAL BETA-1,3-N-ACETYLGLUCOSAMINYLTRANSFERASE-LIKE PROTEIN 1"/>
    <property type="match status" value="1"/>
</dbReference>
<dbReference type="EC" id="2.4.-.-" evidence="2"/>
<dbReference type="PANTHER" id="PTHR22916">
    <property type="entry name" value="GLYCOSYLTRANSFERASE"/>
    <property type="match status" value="1"/>
</dbReference>
<dbReference type="SUPFAM" id="SSF53448">
    <property type="entry name" value="Nucleotide-diphospho-sugar transferases"/>
    <property type="match status" value="1"/>
</dbReference>
<dbReference type="Gene3D" id="3.90.550.10">
    <property type="entry name" value="Spore Coat Polysaccharide Biosynthesis Protein SpsA, Chain A"/>
    <property type="match status" value="1"/>
</dbReference>
<dbReference type="InterPro" id="IPR001173">
    <property type="entry name" value="Glyco_trans_2-like"/>
</dbReference>
<dbReference type="GO" id="GO:0016757">
    <property type="term" value="F:glycosyltransferase activity"/>
    <property type="evidence" value="ECO:0007669"/>
    <property type="project" value="UniProtKB-KW"/>
</dbReference>
<gene>
    <name evidence="2" type="primary">epsJ_2</name>
    <name evidence="2" type="ORF">TBK1r_18460</name>
</gene>
<dbReference type="RefSeq" id="WP_145209046.1">
    <property type="nucleotide sequence ID" value="NZ_CP036432.1"/>
</dbReference>
<sequence length="353" mass="39559">MRLSIILPVYNGETHVKRAIQSALQQHVSEVEVIVVDDASTDGTVGVVESLTQTDSRIQVCRLEDNVGVHAARHEGVKRAVGKYVGFLDADDWIGRYCYQDLIAACEESNSDAAICGMFLAKGSGGNECRAHVRFPHRKVYDDCLFERFCSWEFKSGSLCNKVYRSELIKSLDAWSTSRRVSINEDYLVNINFFMAAKRVVTISEMGYFAFEDCRSVTRTSENVSLLAGALVAYLEAVRIIGSDDEESLKQLDRLFCRTLSFPVYSVDPFRVSTERQLVLNGLIQDICRIRPEFLYKWATAKSVSPRSPRRLEGKGGKLMSLLPARVLESLRKALGVTHAEIGKRSNHPNSAE</sequence>
<organism evidence="2 3">
    <name type="scientific">Stieleria magnilauensis</name>
    <dbReference type="NCBI Taxonomy" id="2527963"/>
    <lineage>
        <taxon>Bacteria</taxon>
        <taxon>Pseudomonadati</taxon>
        <taxon>Planctomycetota</taxon>
        <taxon>Planctomycetia</taxon>
        <taxon>Pirellulales</taxon>
        <taxon>Pirellulaceae</taxon>
        <taxon>Stieleria</taxon>
    </lineage>
</organism>
<dbReference type="Pfam" id="PF00535">
    <property type="entry name" value="Glycos_transf_2"/>
    <property type="match status" value="1"/>
</dbReference>
<keyword evidence="3" id="KW-1185">Reference proteome</keyword>
<keyword evidence="2" id="KW-0808">Transferase</keyword>
<evidence type="ECO:0000313" key="3">
    <source>
        <dbReference type="Proteomes" id="UP000318081"/>
    </source>
</evidence>
<accession>A0ABX5XSN5</accession>
<dbReference type="CDD" id="cd00761">
    <property type="entry name" value="Glyco_tranf_GTA_type"/>
    <property type="match status" value="1"/>
</dbReference>
<reference evidence="2 3" key="1">
    <citation type="submission" date="2019-02" db="EMBL/GenBank/DDBJ databases">
        <title>Deep-cultivation of Planctomycetes and their phenomic and genomic characterization uncovers novel biology.</title>
        <authorList>
            <person name="Wiegand S."/>
            <person name="Jogler M."/>
            <person name="Boedeker C."/>
            <person name="Pinto D."/>
            <person name="Vollmers J."/>
            <person name="Rivas-Marin E."/>
            <person name="Kohn T."/>
            <person name="Peeters S.H."/>
            <person name="Heuer A."/>
            <person name="Rast P."/>
            <person name="Oberbeckmann S."/>
            <person name="Bunk B."/>
            <person name="Jeske O."/>
            <person name="Meyerdierks A."/>
            <person name="Storesund J.E."/>
            <person name="Kallscheuer N."/>
            <person name="Luecker S."/>
            <person name="Lage O.M."/>
            <person name="Pohl T."/>
            <person name="Merkel B.J."/>
            <person name="Hornburger P."/>
            <person name="Mueller R.-W."/>
            <person name="Bruemmer F."/>
            <person name="Labrenz M."/>
            <person name="Spormann A.M."/>
            <person name="Op den Camp H."/>
            <person name="Overmann J."/>
            <person name="Amann R."/>
            <person name="Jetten M.S.M."/>
            <person name="Mascher T."/>
            <person name="Medema M.H."/>
            <person name="Devos D.P."/>
            <person name="Kaster A.-K."/>
            <person name="Ovreas L."/>
            <person name="Rohde M."/>
            <person name="Galperin M.Y."/>
            <person name="Jogler C."/>
        </authorList>
    </citation>
    <scope>NUCLEOTIDE SEQUENCE [LARGE SCALE GENOMIC DNA]</scope>
    <source>
        <strain evidence="2 3">TBK1r</strain>
    </source>
</reference>
<evidence type="ECO:0000259" key="1">
    <source>
        <dbReference type="Pfam" id="PF00535"/>
    </source>
</evidence>
<feature type="domain" description="Glycosyltransferase 2-like" evidence="1">
    <location>
        <begin position="4"/>
        <end position="134"/>
    </location>
</feature>
<dbReference type="Proteomes" id="UP000318081">
    <property type="component" value="Chromosome"/>
</dbReference>
<evidence type="ECO:0000313" key="2">
    <source>
        <dbReference type="EMBL" id="QDV82914.1"/>
    </source>
</evidence>
<keyword evidence="2" id="KW-0328">Glycosyltransferase</keyword>
<dbReference type="EMBL" id="CP036432">
    <property type="protein sequence ID" value="QDV82914.1"/>
    <property type="molecule type" value="Genomic_DNA"/>
</dbReference>
<proteinExistence type="predicted"/>
<name>A0ABX5XSN5_9BACT</name>